<protein>
    <submittedName>
        <fullName evidence="3">Uncharacterized protein</fullName>
    </submittedName>
</protein>
<name>A0A2T9ZLD2_9FUNG</name>
<dbReference type="AlphaFoldDB" id="A0A2T9ZLD2"/>
<feature type="transmembrane region" description="Helical" evidence="2">
    <location>
        <begin position="42"/>
        <end position="60"/>
    </location>
</feature>
<sequence length="550" mass="62619">MEISILIVSVISDILLLLSFYLPNDGDPIPCYISKLGVPATSLYSIFMSVCILFLLLRVFRKFSKLTKKRKKARSSTTKSDSSDKKSRFWDIFHKDKRKSSNQEKTARTDPENTKNKESLEYSKNRMSSLDTSSNHTKGEKQGIETTGTRNSTDSNKKNSPNSTTSKEHKNITETINSKETSKSGNSVNSTNNEKKEKGKVIIIEHDQLETKKGKNKRNGADTKSTSSTANPNISTPGGRREGTNNVVEGLKNKRFEIWSYIGCSILSLGLIFILAIPFGIYNKINQLIVCRVISTRENFKYFVVSYVIWAFLGFIAALILAILLLREIKKPKFSSAPKHKARTKEMFARTDSQTYINRLQQDYYKKRRSLNEYSLKDQGLLAPDIKKSHRASSPYPLTGVGTTFTNSSSQSPPPPAQTRKRHSLIYNKNVFRSSKFTKLFISDQLDTAMVRYNRGISKKLVYHIIWFPLIPFFSLVFYLAYSLVSYLSPLGSEARRVTFIIYCIFHSSEANLISIAFLIDPVVKNAVKPHHLKKVFKKAYRRVLRKPLD</sequence>
<keyword evidence="4" id="KW-1185">Reference proteome</keyword>
<feature type="transmembrane region" description="Helical" evidence="2">
    <location>
        <begin position="258"/>
        <end position="282"/>
    </location>
</feature>
<keyword evidence="2" id="KW-1133">Transmembrane helix</keyword>
<organism evidence="3 4">
    <name type="scientific">Smittium megazygosporum</name>
    <dbReference type="NCBI Taxonomy" id="133381"/>
    <lineage>
        <taxon>Eukaryota</taxon>
        <taxon>Fungi</taxon>
        <taxon>Fungi incertae sedis</taxon>
        <taxon>Zoopagomycota</taxon>
        <taxon>Kickxellomycotina</taxon>
        <taxon>Harpellomycetes</taxon>
        <taxon>Harpellales</taxon>
        <taxon>Legeriomycetaceae</taxon>
        <taxon>Smittium</taxon>
    </lineage>
</organism>
<feature type="compositionally biased region" description="Polar residues" evidence="1">
    <location>
        <begin position="173"/>
        <end position="192"/>
    </location>
</feature>
<feature type="compositionally biased region" description="Low complexity" evidence="1">
    <location>
        <begin position="151"/>
        <end position="165"/>
    </location>
</feature>
<proteinExistence type="predicted"/>
<accession>A0A2T9ZLD2</accession>
<feature type="transmembrane region" description="Helical" evidence="2">
    <location>
        <begin position="500"/>
        <end position="520"/>
    </location>
</feature>
<evidence type="ECO:0000256" key="2">
    <source>
        <dbReference type="SAM" id="Phobius"/>
    </source>
</evidence>
<feature type="compositionally biased region" description="Polar residues" evidence="1">
    <location>
        <begin position="222"/>
        <end position="236"/>
    </location>
</feature>
<reference evidence="3 4" key="1">
    <citation type="journal article" date="2018" name="MBio">
        <title>Comparative Genomics Reveals the Core Gene Toolbox for the Fungus-Insect Symbiosis.</title>
        <authorList>
            <person name="Wang Y."/>
            <person name="Stata M."/>
            <person name="Wang W."/>
            <person name="Stajich J.E."/>
            <person name="White M.M."/>
            <person name="Moncalvo J.M."/>
        </authorList>
    </citation>
    <scope>NUCLEOTIDE SEQUENCE [LARGE SCALE GENOMIC DNA]</scope>
    <source>
        <strain evidence="3 4">SC-DP-2</strain>
    </source>
</reference>
<evidence type="ECO:0000313" key="3">
    <source>
        <dbReference type="EMBL" id="PVV05398.1"/>
    </source>
</evidence>
<feature type="compositionally biased region" description="Polar residues" evidence="1">
    <location>
        <begin position="125"/>
        <end position="136"/>
    </location>
</feature>
<keyword evidence="2" id="KW-0812">Transmembrane</keyword>
<feature type="transmembrane region" description="Helical" evidence="2">
    <location>
        <begin position="5"/>
        <end position="22"/>
    </location>
</feature>
<evidence type="ECO:0000313" key="4">
    <source>
        <dbReference type="Proteomes" id="UP000245609"/>
    </source>
</evidence>
<feature type="compositionally biased region" description="Basic and acidic residues" evidence="1">
    <location>
        <begin position="193"/>
        <end position="213"/>
    </location>
</feature>
<keyword evidence="2" id="KW-0472">Membrane</keyword>
<feature type="region of interest" description="Disordered" evidence="1">
    <location>
        <begin position="97"/>
        <end position="245"/>
    </location>
</feature>
<gene>
    <name evidence="3" type="ORF">BB560_000077</name>
</gene>
<comment type="caution">
    <text evidence="3">The sequence shown here is derived from an EMBL/GenBank/DDBJ whole genome shotgun (WGS) entry which is preliminary data.</text>
</comment>
<feature type="transmembrane region" description="Helical" evidence="2">
    <location>
        <begin position="461"/>
        <end position="480"/>
    </location>
</feature>
<dbReference type="Proteomes" id="UP000245609">
    <property type="component" value="Unassembled WGS sequence"/>
</dbReference>
<evidence type="ECO:0000256" key="1">
    <source>
        <dbReference type="SAM" id="MobiDB-lite"/>
    </source>
</evidence>
<feature type="compositionally biased region" description="Basic and acidic residues" evidence="1">
    <location>
        <begin position="97"/>
        <end position="124"/>
    </location>
</feature>
<dbReference type="EMBL" id="MBFS01000008">
    <property type="protein sequence ID" value="PVV05398.1"/>
    <property type="molecule type" value="Genomic_DNA"/>
</dbReference>
<feature type="transmembrane region" description="Helical" evidence="2">
    <location>
        <begin position="302"/>
        <end position="326"/>
    </location>
</feature>